<evidence type="ECO:0000313" key="2">
    <source>
        <dbReference type="Proteomes" id="UP000269945"/>
    </source>
</evidence>
<dbReference type="Proteomes" id="UP000269945">
    <property type="component" value="Unassembled WGS sequence"/>
</dbReference>
<feature type="non-terminal residue" evidence="1">
    <location>
        <position position="1"/>
    </location>
</feature>
<gene>
    <name evidence="1" type="ORF">BN2614_LOCUS1</name>
</gene>
<keyword evidence="2" id="KW-1185">Reference proteome</keyword>
<dbReference type="AlphaFoldDB" id="A0A9X9Q7J2"/>
<sequence>RTGSTDPCNSLGLFACPARSPQNQEGLRELRVLWLRCRLLQISETHDDGMTKKPPPAGSA</sequence>
<comment type="caution">
    <text evidence="1">The sequence shown here is derived from an EMBL/GenBank/DDBJ whole genome shotgun (WGS) entry which is preliminary data.</text>
</comment>
<accession>A0A9X9Q7J2</accession>
<protein>
    <submittedName>
        <fullName evidence="1">Uncharacterized protein</fullName>
    </submittedName>
</protein>
<evidence type="ECO:0000313" key="1">
    <source>
        <dbReference type="EMBL" id="VCX37874.1"/>
    </source>
</evidence>
<organism evidence="1 2">
    <name type="scientific">Gulo gulo</name>
    <name type="common">Wolverine</name>
    <name type="synonym">Gluton</name>
    <dbReference type="NCBI Taxonomy" id="48420"/>
    <lineage>
        <taxon>Eukaryota</taxon>
        <taxon>Metazoa</taxon>
        <taxon>Chordata</taxon>
        <taxon>Craniata</taxon>
        <taxon>Vertebrata</taxon>
        <taxon>Euteleostomi</taxon>
        <taxon>Mammalia</taxon>
        <taxon>Eutheria</taxon>
        <taxon>Laurasiatheria</taxon>
        <taxon>Carnivora</taxon>
        <taxon>Caniformia</taxon>
        <taxon>Musteloidea</taxon>
        <taxon>Mustelidae</taxon>
        <taxon>Guloninae</taxon>
        <taxon>Gulo</taxon>
    </lineage>
</organism>
<reference evidence="1 2" key="1">
    <citation type="submission" date="2018-10" db="EMBL/GenBank/DDBJ databases">
        <authorList>
            <person name="Ekblom R."/>
            <person name="Jareborg N."/>
        </authorList>
    </citation>
    <scope>NUCLEOTIDE SEQUENCE [LARGE SCALE GENOMIC DNA]</scope>
    <source>
        <tissue evidence="1">Muscle</tissue>
    </source>
</reference>
<dbReference type="EMBL" id="CYRY02043461">
    <property type="protein sequence ID" value="VCX37874.1"/>
    <property type="molecule type" value="Genomic_DNA"/>
</dbReference>
<proteinExistence type="predicted"/>
<name>A0A9X9Q7J2_GULGU</name>